<keyword evidence="1" id="KW-0472">Membrane</keyword>
<dbReference type="EMBL" id="UARK01000001">
    <property type="protein sequence ID" value="SPW24158.1"/>
    <property type="molecule type" value="Genomic_DNA"/>
</dbReference>
<dbReference type="AlphaFoldDB" id="A0A8B4H2Z9"/>
<name>A0A8B4H2Z9_9CORY</name>
<accession>A0A8B4H2Z9</accession>
<evidence type="ECO:0000256" key="1">
    <source>
        <dbReference type="SAM" id="Phobius"/>
    </source>
</evidence>
<protein>
    <submittedName>
        <fullName evidence="2">Uncharacterized protein</fullName>
    </submittedName>
</protein>
<keyword evidence="1" id="KW-1133">Transmembrane helix</keyword>
<dbReference type="Proteomes" id="UP000249886">
    <property type="component" value="Unassembled WGS sequence"/>
</dbReference>
<keyword evidence="1" id="KW-0812">Transmembrane</keyword>
<gene>
    <name evidence="2" type="ORF">NCTC10254_00524</name>
</gene>
<proteinExistence type="predicted"/>
<organism evidence="2 3">
    <name type="scientific">Corynebacterium matruchotii</name>
    <dbReference type="NCBI Taxonomy" id="43768"/>
    <lineage>
        <taxon>Bacteria</taxon>
        <taxon>Bacillati</taxon>
        <taxon>Actinomycetota</taxon>
        <taxon>Actinomycetes</taxon>
        <taxon>Mycobacteriales</taxon>
        <taxon>Corynebacteriaceae</taxon>
        <taxon>Corynebacterium</taxon>
    </lineage>
</organism>
<evidence type="ECO:0000313" key="2">
    <source>
        <dbReference type="EMBL" id="SPW24158.1"/>
    </source>
</evidence>
<evidence type="ECO:0000313" key="3">
    <source>
        <dbReference type="Proteomes" id="UP000249886"/>
    </source>
</evidence>
<reference evidence="2 3" key="1">
    <citation type="submission" date="2018-06" db="EMBL/GenBank/DDBJ databases">
        <authorList>
            <consortium name="Pathogen Informatics"/>
            <person name="Doyle S."/>
        </authorList>
    </citation>
    <scope>NUCLEOTIDE SEQUENCE [LARGE SCALE GENOMIC DNA]</scope>
    <source>
        <strain evidence="2 3">NCTC10254</strain>
    </source>
</reference>
<feature type="transmembrane region" description="Helical" evidence="1">
    <location>
        <begin position="29"/>
        <end position="47"/>
    </location>
</feature>
<comment type="caution">
    <text evidence="2">The sequence shown here is derived from an EMBL/GenBank/DDBJ whole genome shotgun (WGS) entry which is preliminary data.</text>
</comment>
<sequence>MKVRPMYIAAIVTYSAAVATTLCSKNIPIITPVLLAIDTVILGYLTCTGRWRC</sequence>